<dbReference type="Proteomes" id="UP000657574">
    <property type="component" value="Unassembled WGS sequence"/>
</dbReference>
<dbReference type="EMBL" id="BMQA01000006">
    <property type="protein sequence ID" value="GGJ14056.1"/>
    <property type="molecule type" value="Genomic_DNA"/>
</dbReference>
<reference evidence="5" key="1">
    <citation type="journal article" date="2014" name="Int. J. Syst. Evol. Microbiol.">
        <title>Complete genome sequence of Corynebacterium casei LMG S-19264T (=DSM 44701T), isolated from a smear-ripened cheese.</title>
        <authorList>
            <consortium name="US DOE Joint Genome Institute (JGI-PGF)"/>
            <person name="Walter F."/>
            <person name="Albersmeier A."/>
            <person name="Kalinowski J."/>
            <person name="Ruckert C."/>
        </authorList>
    </citation>
    <scope>NUCLEOTIDE SEQUENCE</scope>
    <source>
        <strain evidence="5">JCM 3086</strain>
    </source>
</reference>
<dbReference type="GO" id="GO:0009307">
    <property type="term" value="P:DNA restriction-modification system"/>
    <property type="evidence" value="ECO:0007669"/>
    <property type="project" value="UniProtKB-KW"/>
</dbReference>
<gene>
    <name evidence="5" type="ORF">GCM10010121_025780</name>
</gene>
<dbReference type="PANTHER" id="PTHR30408:SF12">
    <property type="entry name" value="TYPE I RESTRICTION ENZYME MJAVIII SPECIFICITY SUBUNIT"/>
    <property type="match status" value="1"/>
</dbReference>
<dbReference type="InterPro" id="IPR044946">
    <property type="entry name" value="Restrct_endonuc_typeI_TRD_sf"/>
</dbReference>
<keyword evidence="6" id="KW-1185">Reference proteome</keyword>
<evidence type="ECO:0000313" key="6">
    <source>
        <dbReference type="Proteomes" id="UP000657574"/>
    </source>
</evidence>
<dbReference type="InterPro" id="IPR052021">
    <property type="entry name" value="Type-I_RS_S_subunit"/>
</dbReference>
<evidence type="ECO:0008006" key="7">
    <source>
        <dbReference type="Google" id="ProtNLM"/>
    </source>
</evidence>
<dbReference type="SUPFAM" id="SSF116734">
    <property type="entry name" value="DNA methylase specificity domain"/>
    <property type="match status" value="2"/>
</dbReference>
<feature type="region of interest" description="Disordered" evidence="4">
    <location>
        <begin position="401"/>
        <end position="430"/>
    </location>
</feature>
<proteinExistence type="predicted"/>
<keyword evidence="3" id="KW-0175">Coiled coil</keyword>
<accession>A0A917NNS1</accession>
<keyword evidence="2" id="KW-0238">DNA-binding</keyword>
<evidence type="ECO:0000313" key="5">
    <source>
        <dbReference type="EMBL" id="GGJ14056.1"/>
    </source>
</evidence>
<dbReference type="AlphaFoldDB" id="A0A917NNS1"/>
<dbReference type="Gene3D" id="3.90.220.20">
    <property type="entry name" value="DNA methylase specificity domains"/>
    <property type="match status" value="2"/>
</dbReference>
<reference evidence="5" key="2">
    <citation type="submission" date="2020-09" db="EMBL/GenBank/DDBJ databases">
        <authorList>
            <person name="Sun Q."/>
            <person name="Ohkuma M."/>
        </authorList>
    </citation>
    <scope>NUCLEOTIDE SEQUENCE</scope>
    <source>
        <strain evidence="5">JCM 3086</strain>
    </source>
</reference>
<name>A0A917NNS1_9ACTN</name>
<keyword evidence="1" id="KW-0680">Restriction system</keyword>
<organism evidence="5 6">
    <name type="scientific">Streptomyces brasiliensis</name>
    <dbReference type="NCBI Taxonomy" id="1954"/>
    <lineage>
        <taxon>Bacteria</taxon>
        <taxon>Bacillati</taxon>
        <taxon>Actinomycetota</taxon>
        <taxon>Actinomycetes</taxon>
        <taxon>Kitasatosporales</taxon>
        <taxon>Streptomycetaceae</taxon>
        <taxon>Streptomyces</taxon>
    </lineage>
</organism>
<protein>
    <recommendedName>
        <fullName evidence="7">Type I restriction modification DNA specificity domain-containing protein</fullName>
    </recommendedName>
</protein>
<sequence>MSDLLERRLSSLPVDWPVARLGELPAVHVVGYGITRPGEHTDDGVGMIRAADVRDGTLHPDEPRRISRRVHEANKRSELAIGDLVVVLVGRVGDVAVVDPAFHGWNAARTIGIIRAREPDDVAWLKVWLGSPEVRDWCERRATGSTLHRTLSLAVLRDLPVPLPPVVHRAAFLQVTRLLDEKTMMNGRISDCATALAAARFAAETRYGADWPERSLDTLVSMQASAAPRPRHDRQHVPVSAGITFVAPADVLQSRSPHLYGTELRIPVEKAGAVCDPQSLLLASREDGVRVVMNAGPVISGRNVLVLRPSSWADAYWLLHDIRRRSAELVAAAQGSTGREINRRVLGSTTVKWPPQEVREQFARLADRLRERARLAQTENEKLRDLRGRILDSFLTGHFPAANSASSPRSGPRKMSPFRAPSRAGGDTVT</sequence>
<evidence type="ECO:0000256" key="4">
    <source>
        <dbReference type="SAM" id="MobiDB-lite"/>
    </source>
</evidence>
<evidence type="ECO:0000256" key="2">
    <source>
        <dbReference type="ARBA" id="ARBA00023125"/>
    </source>
</evidence>
<evidence type="ECO:0000256" key="3">
    <source>
        <dbReference type="SAM" id="Coils"/>
    </source>
</evidence>
<comment type="caution">
    <text evidence="5">The sequence shown here is derived from an EMBL/GenBank/DDBJ whole genome shotgun (WGS) entry which is preliminary data.</text>
</comment>
<dbReference type="PANTHER" id="PTHR30408">
    <property type="entry name" value="TYPE-1 RESTRICTION ENZYME ECOKI SPECIFICITY PROTEIN"/>
    <property type="match status" value="1"/>
</dbReference>
<feature type="coiled-coil region" evidence="3">
    <location>
        <begin position="359"/>
        <end position="386"/>
    </location>
</feature>
<dbReference type="GO" id="GO:0003677">
    <property type="term" value="F:DNA binding"/>
    <property type="evidence" value="ECO:0007669"/>
    <property type="project" value="UniProtKB-KW"/>
</dbReference>
<evidence type="ECO:0000256" key="1">
    <source>
        <dbReference type="ARBA" id="ARBA00022747"/>
    </source>
</evidence>